<evidence type="ECO:0000256" key="8">
    <source>
        <dbReference type="ARBA" id="ARBA00023288"/>
    </source>
</evidence>
<comment type="caution">
    <text evidence="9">Lacks conserved residue(s) required for the propagation of feature annotation.</text>
</comment>
<comment type="similarity">
    <text evidence="3">Belongs to the RBT5 family.</text>
</comment>
<evidence type="ECO:0000256" key="9">
    <source>
        <dbReference type="PROSITE-ProRule" id="PRU01356"/>
    </source>
</evidence>
<evidence type="ECO:0000259" key="11">
    <source>
        <dbReference type="PROSITE" id="PS52012"/>
    </source>
</evidence>
<keyword evidence="13" id="KW-1185">Reference proteome</keyword>
<keyword evidence="9" id="KW-0479">Metal-binding</keyword>
<accession>A0ABQ8G1P9</accession>
<proteinExistence type="inferred from homology"/>
<feature type="disulfide bond" evidence="9">
    <location>
        <begin position="41"/>
        <end position="48"/>
    </location>
</feature>
<feature type="domain" description="CFEM" evidence="11">
    <location>
        <begin position="1"/>
        <end position="111"/>
    </location>
</feature>
<gene>
    <name evidence="12" type="ORF">B0J12DRAFT_214904</name>
</gene>
<feature type="chain" id="PRO_5045356402" description="CFEM domain-containing protein" evidence="10">
    <location>
        <begin position="18"/>
        <end position="145"/>
    </location>
</feature>
<evidence type="ECO:0000256" key="6">
    <source>
        <dbReference type="ARBA" id="ARBA00022729"/>
    </source>
</evidence>
<evidence type="ECO:0000256" key="1">
    <source>
        <dbReference type="ARBA" id="ARBA00004589"/>
    </source>
</evidence>
<dbReference type="Proteomes" id="UP000774617">
    <property type="component" value="Unassembled WGS sequence"/>
</dbReference>
<comment type="caution">
    <text evidence="12">The sequence shown here is derived from an EMBL/GenBank/DDBJ whole genome shotgun (WGS) entry which is preliminary data.</text>
</comment>
<keyword evidence="6 10" id="KW-0732">Signal</keyword>
<keyword evidence="5" id="KW-0325">Glycoprotein</keyword>
<feature type="binding site" description="axial binding residue" evidence="9">
    <location>
        <position position="45"/>
    </location>
    <ligand>
        <name>heme</name>
        <dbReference type="ChEBI" id="CHEBI:30413"/>
    </ligand>
    <ligandPart>
        <name>Fe</name>
        <dbReference type="ChEBI" id="CHEBI:18248"/>
    </ligandPart>
</feature>
<evidence type="ECO:0000256" key="3">
    <source>
        <dbReference type="ARBA" id="ARBA00010031"/>
    </source>
</evidence>
<dbReference type="PROSITE" id="PS52012">
    <property type="entry name" value="CFEM"/>
    <property type="match status" value="1"/>
</dbReference>
<keyword evidence="5" id="KW-0336">GPI-anchor</keyword>
<dbReference type="InterPro" id="IPR008427">
    <property type="entry name" value="Extracellular_membr_CFEM_dom"/>
</dbReference>
<evidence type="ECO:0000256" key="7">
    <source>
        <dbReference type="ARBA" id="ARBA00023157"/>
    </source>
</evidence>
<keyword evidence="9" id="KW-0408">Iron</keyword>
<dbReference type="SMART" id="SM00747">
    <property type="entry name" value="CFEM"/>
    <property type="match status" value="1"/>
</dbReference>
<evidence type="ECO:0000256" key="4">
    <source>
        <dbReference type="ARBA" id="ARBA00022525"/>
    </source>
</evidence>
<keyword evidence="5" id="KW-0472">Membrane</keyword>
<dbReference type="EMBL" id="JAGTJR010000027">
    <property type="protein sequence ID" value="KAH7042169.1"/>
    <property type="molecule type" value="Genomic_DNA"/>
</dbReference>
<protein>
    <recommendedName>
        <fullName evidence="11">CFEM domain-containing protein</fullName>
    </recommendedName>
</protein>
<sequence length="145" mass="14365">MKFYATILAATATLASAAYTTSDIPSCAIPCFETGAPQVGCTVTDQTCQCAKASELTDKITGCVTDACSIEDALKTQQVSAGICDQLSSSASSSAAAATSTSTTASRTASTTGASSTANAGSVVEVGRSYGLIVAGAFGCFVGLW</sequence>
<evidence type="ECO:0000313" key="13">
    <source>
        <dbReference type="Proteomes" id="UP000774617"/>
    </source>
</evidence>
<keyword evidence="9" id="KW-0349">Heme</keyword>
<keyword evidence="7 9" id="KW-1015">Disulfide bond</keyword>
<reference evidence="12 13" key="1">
    <citation type="journal article" date="2021" name="Nat. Commun.">
        <title>Genetic determinants of endophytism in the Arabidopsis root mycobiome.</title>
        <authorList>
            <person name="Mesny F."/>
            <person name="Miyauchi S."/>
            <person name="Thiergart T."/>
            <person name="Pickel B."/>
            <person name="Atanasova L."/>
            <person name="Karlsson M."/>
            <person name="Huettel B."/>
            <person name="Barry K.W."/>
            <person name="Haridas S."/>
            <person name="Chen C."/>
            <person name="Bauer D."/>
            <person name="Andreopoulos W."/>
            <person name="Pangilinan J."/>
            <person name="LaButti K."/>
            <person name="Riley R."/>
            <person name="Lipzen A."/>
            <person name="Clum A."/>
            <person name="Drula E."/>
            <person name="Henrissat B."/>
            <person name="Kohler A."/>
            <person name="Grigoriev I.V."/>
            <person name="Martin F.M."/>
            <person name="Hacquard S."/>
        </authorList>
    </citation>
    <scope>NUCLEOTIDE SEQUENCE [LARGE SCALE GENOMIC DNA]</scope>
    <source>
        <strain evidence="12 13">MPI-SDFR-AT-0080</strain>
    </source>
</reference>
<evidence type="ECO:0000256" key="5">
    <source>
        <dbReference type="ARBA" id="ARBA00022622"/>
    </source>
</evidence>
<keyword evidence="8" id="KW-0449">Lipoprotein</keyword>
<feature type="signal peptide" evidence="10">
    <location>
        <begin position="1"/>
        <end position="17"/>
    </location>
</feature>
<organism evidence="12 13">
    <name type="scientific">Macrophomina phaseolina</name>
    <dbReference type="NCBI Taxonomy" id="35725"/>
    <lineage>
        <taxon>Eukaryota</taxon>
        <taxon>Fungi</taxon>
        <taxon>Dikarya</taxon>
        <taxon>Ascomycota</taxon>
        <taxon>Pezizomycotina</taxon>
        <taxon>Dothideomycetes</taxon>
        <taxon>Dothideomycetes incertae sedis</taxon>
        <taxon>Botryosphaeriales</taxon>
        <taxon>Botryosphaeriaceae</taxon>
        <taxon>Macrophomina</taxon>
    </lineage>
</organism>
<dbReference type="Pfam" id="PF05730">
    <property type="entry name" value="CFEM"/>
    <property type="match status" value="1"/>
</dbReference>
<keyword evidence="4" id="KW-0964">Secreted</keyword>
<evidence type="ECO:0000313" key="12">
    <source>
        <dbReference type="EMBL" id="KAH7042169.1"/>
    </source>
</evidence>
<comment type="subcellular location">
    <subcellularLocation>
        <location evidence="1">Membrane</location>
        <topology evidence="1">Lipid-anchor</topology>
        <topology evidence="1">GPI-anchor</topology>
    </subcellularLocation>
    <subcellularLocation>
        <location evidence="2">Secreted</location>
    </subcellularLocation>
</comment>
<evidence type="ECO:0000256" key="10">
    <source>
        <dbReference type="SAM" id="SignalP"/>
    </source>
</evidence>
<name>A0ABQ8G1P9_9PEZI</name>
<evidence type="ECO:0000256" key="2">
    <source>
        <dbReference type="ARBA" id="ARBA00004613"/>
    </source>
</evidence>